<dbReference type="GeneID" id="25985969"/>
<sequence length="101" mass="11474">MASLCPPPYALPPSLPPFPQHHIRLLIPSEPHLIPPALGHLLTSSEYPTLRLHFEQRVALTYPLRPALLDELTQLESDLYAWSGDEALWAWLKGVHAEHRM</sequence>
<dbReference type="EMBL" id="ALBS01000202">
    <property type="protein sequence ID" value="EJT48547.1"/>
    <property type="molecule type" value="Genomic_DNA"/>
</dbReference>
<dbReference type="RefSeq" id="XP_014179192.1">
    <property type="nucleotide sequence ID" value="XM_014323717.1"/>
</dbReference>
<dbReference type="VEuPathDB" id="FungiDB:A1Q1_02455"/>
<protein>
    <submittedName>
        <fullName evidence="1">Uncharacterized protein</fullName>
    </submittedName>
</protein>
<accession>J6F0A0</accession>
<organism evidence="1 2">
    <name type="scientific">Trichosporon asahii var. asahii (strain ATCC 90039 / CBS 2479 / JCM 2466 / KCTC 7840 / NBRC 103889/ NCYC 2677 / UAMH 7654)</name>
    <name type="common">Yeast</name>
    <dbReference type="NCBI Taxonomy" id="1186058"/>
    <lineage>
        <taxon>Eukaryota</taxon>
        <taxon>Fungi</taxon>
        <taxon>Dikarya</taxon>
        <taxon>Basidiomycota</taxon>
        <taxon>Agaricomycotina</taxon>
        <taxon>Tremellomycetes</taxon>
        <taxon>Trichosporonales</taxon>
        <taxon>Trichosporonaceae</taxon>
        <taxon>Trichosporon</taxon>
    </lineage>
</organism>
<gene>
    <name evidence="1" type="ORF">A1Q1_02455</name>
</gene>
<dbReference type="AlphaFoldDB" id="J6F0A0"/>
<dbReference type="HOGENOM" id="CLU_2293661_0_0_1"/>
<proteinExistence type="predicted"/>
<evidence type="ECO:0000313" key="2">
    <source>
        <dbReference type="Proteomes" id="UP000002748"/>
    </source>
</evidence>
<reference evidence="1 2" key="1">
    <citation type="journal article" date="2012" name="Eukaryot. Cell">
        <title>Draft genome sequence of CBS 2479, the standard type strain of Trichosporon asahii.</title>
        <authorList>
            <person name="Yang R.Y."/>
            <person name="Li H.T."/>
            <person name="Zhu H."/>
            <person name="Zhou G.P."/>
            <person name="Wang M."/>
            <person name="Wang L."/>
        </authorList>
    </citation>
    <scope>NUCLEOTIDE SEQUENCE [LARGE SCALE GENOMIC DNA]</scope>
    <source>
        <strain evidence="2">ATCC 90039 / CBS 2479 / JCM 2466 / KCTC 7840 / NCYC 2677 / UAMH 7654</strain>
    </source>
</reference>
<comment type="caution">
    <text evidence="1">The sequence shown here is derived from an EMBL/GenBank/DDBJ whole genome shotgun (WGS) entry which is preliminary data.</text>
</comment>
<dbReference type="Proteomes" id="UP000002748">
    <property type="component" value="Unassembled WGS sequence"/>
</dbReference>
<evidence type="ECO:0000313" key="1">
    <source>
        <dbReference type="EMBL" id="EJT48547.1"/>
    </source>
</evidence>
<name>J6F0A0_TRIAS</name>
<dbReference type="KEGG" id="tasa:A1Q1_02455"/>